<dbReference type="InterPro" id="IPR011008">
    <property type="entry name" value="Dimeric_a/b-barrel"/>
</dbReference>
<dbReference type="InterPro" id="IPR019887">
    <property type="entry name" value="Tscrpt_reg_AsnC/Lrp_C"/>
</dbReference>
<dbReference type="Pfam" id="PF01037">
    <property type="entry name" value="AsnC_trans_reg"/>
    <property type="match status" value="1"/>
</dbReference>
<organism evidence="2 3">
    <name type="scientific">Antribacter soli</name>
    <dbReference type="NCBI Taxonomy" id="2910976"/>
    <lineage>
        <taxon>Bacteria</taxon>
        <taxon>Bacillati</taxon>
        <taxon>Actinomycetota</taxon>
        <taxon>Actinomycetes</taxon>
        <taxon>Micrococcales</taxon>
        <taxon>Promicromonosporaceae</taxon>
        <taxon>Antribacter</taxon>
    </lineage>
</organism>
<accession>A0AA41QFL7</accession>
<evidence type="ECO:0000313" key="2">
    <source>
        <dbReference type="EMBL" id="MCF4122569.1"/>
    </source>
</evidence>
<name>A0AA41QFL7_9MICO</name>
<dbReference type="EMBL" id="JAKGSG010000045">
    <property type="protein sequence ID" value="MCF4122569.1"/>
    <property type="molecule type" value="Genomic_DNA"/>
</dbReference>
<proteinExistence type="predicted"/>
<keyword evidence="3" id="KW-1185">Reference proteome</keyword>
<dbReference type="RefSeq" id="WP_236090369.1">
    <property type="nucleotide sequence ID" value="NZ_JAKGSG010000045.1"/>
</dbReference>
<dbReference type="Proteomes" id="UP001165405">
    <property type="component" value="Unassembled WGS sequence"/>
</dbReference>
<gene>
    <name evidence="2" type="ORF">L1785_16445</name>
</gene>
<sequence length="93" mass="9971">MLTAIVLIDAEPSRIPEVAQEVANIAGVSEVFSVTGKVDLVAIVRVHEHDELAGVVSDAVSKIEGVRHTETLIAFRAYSNKDLEQAFALGLDD</sequence>
<dbReference type="Gene3D" id="3.30.70.920">
    <property type="match status" value="1"/>
</dbReference>
<evidence type="ECO:0000259" key="1">
    <source>
        <dbReference type="Pfam" id="PF01037"/>
    </source>
</evidence>
<feature type="domain" description="Transcription regulator AsnC/Lrp ligand binding" evidence="1">
    <location>
        <begin position="6"/>
        <end position="76"/>
    </location>
</feature>
<protein>
    <submittedName>
        <fullName evidence="2">Lrp/AsnC ligand binding domain-containing protein</fullName>
    </submittedName>
</protein>
<dbReference type="SUPFAM" id="SSF54909">
    <property type="entry name" value="Dimeric alpha+beta barrel"/>
    <property type="match status" value="1"/>
</dbReference>
<evidence type="ECO:0000313" key="3">
    <source>
        <dbReference type="Proteomes" id="UP001165405"/>
    </source>
</evidence>
<comment type="caution">
    <text evidence="2">The sequence shown here is derived from an EMBL/GenBank/DDBJ whole genome shotgun (WGS) entry which is preliminary data.</text>
</comment>
<reference evidence="2" key="1">
    <citation type="submission" date="2022-01" db="EMBL/GenBank/DDBJ databases">
        <title>Antribacter sp. nov., isolated from Guizhou of China.</title>
        <authorList>
            <person name="Chengliang C."/>
            <person name="Ya Z."/>
        </authorList>
    </citation>
    <scope>NUCLEOTIDE SEQUENCE</scope>
    <source>
        <strain evidence="2">KLBMP 9083</strain>
    </source>
</reference>
<dbReference type="AlphaFoldDB" id="A0AA41QFL7"/>